<proteinExistence type="predicted"/>
<keyword evidence="3" id="KW-1185">Reference proteome</keyword>
<sequence>MQACLIVALPACSRAASEGTADTTRAAALDTATVRRAVDSVAESMTAALLRQDMGGVAAGLAEDYVSLETPGQIVRGRAAYRTAIDEMAKAGTWSELAFRPEGLDVAGDLAVRYGRWRMTYVPAKGDTMRADGNFVHVWRRQGDGAWRLAREINNSATAAPQIPAVGVAR</sequence>
<name>A0AA37Q593_9BACT</name>
<dbReference type="AlphaFoldDB" id="A0AA37Q593"/>
<dbReference type="InterPro" id="IPR032710">
    <property type="entry name" value="NTF2-like_dom_sf"/>
</dbReference>
<organism evidence="2 3">
    <name type="scientific">Roseisolibacter agri</name>
    <dbReference type="NCBI Taxonomy" id="2014610"/>
    <lineage>
        <taxon>Bacteria</taxon>
        <taxon>Pseudomonadati</taxon>
        <taxon>Gemmatimonadota</taxon>
        <taxon>Gemmatimonadia</taxon>
        <taxon>Gemmatimonadales</taxon>
        <taxon>Gemmatimonadaceae</taxon>
        <taxon>Roseisolibacter</taxon>
    </lineage>
</organism>
<evidence type="ECO:0000313" key="2">
    <source>
        <dbReference type="EMBL" id="GLC26840.1"/>
    </source>
</evidence>
<gene>
    <name evidence="2" type="ORF">rosag_33530</name>
</gene>
<reference evidence="2" key="1">
    <citation type="submission" date="2022-08" db="EMBL/GenBank/DDBJ databases">
        <title>Draft genome sequencing of Roseisolibacter agri AW1220.</title>
        <authorList>
            <person name="Tobiishi Y."/>
            <person name="Tonouchi A."/>
        </authorList>
    </citation>
    <scope>NUCLEOTIDE SEQUENCE</scope>
    <source>
        <strain evidence="2">AW1220</strain>
    </source>
</reference>
<protein>
    <recommendedName>
        <fullName evidence="1">DUF4440 domain-containing protein</fullName>
    </recommendedName>
</protein>
<evidence type="ECO:0000259" key="1">
    <source>
        <dbReference type="Pfam" id="PF14534"/>
    </source>
</evidence>
<dbReference type="EMBL" id="BRXS01000005">
    <property type="protein sequence ID" value="GLC26840.1"/>
    <property type="molecule type" value="Genomic_DNA"/>
</dbReference>
<dbReference type="NCBIfam" id="TIGR02246">
    <property type="entry name" value="SgcJ/EcaC family oxidoreductase"/>
    <property type="match status" value="1"/>
</dbReference>
<dbReference type="Proteomes" id="UP001161325">
    <property type="component" value="Unassembled WGS sequence"/>
</dbReference>
<accession>A0AA37Q593</accession>
<dbReference type="InterPro" id="IPR011944">
    <property type="entry name" value="Steroid_delta5-4_isomerase"/>
</dbReference>
<evidence type="ECO:0000313" key="3">
    <source>
        <dbReference type="Proteomes" id="UP001161325"/>
    </source>
</evidence>
<comment type="caution">
    <text evidence="2">The sequence shown here is derived from an EMBL/GenBank/DDBJ whole genome shotgun (WGS) entry which is preliminary data.</text>
</comment>
<dbReference type="InterPro" id="IPR027843">
    <property type="entry name" value="DUF4440"/>
</dbReference>
<dbReference type="SUPFAM" id="SSF54427">
    <property type="entry name" value="NTF2-like"/>
    <property type="match status" value="1"/>
</dbReference>
<dbReference type="Gene3D" id="3.10.450.50">
    <property type="match status" value="1"/>
</dbReference>
<dbReference type="Pfam" id="PF14534">
    <property type="entry name" value="DUF4440"/>
    <property type="match status" value="1"/>
</dbReference>
<feature type="domain" description="DUF4440" evidence="1">
    <location>
        <begin position="40"/>
        <end position="149"/>
    </location>
</feature>